<sequence>MGHIVNIGKHECRIRIGLGLFLFATGGLTALPDWASLGAFCLGAIFLYTGIHHFCPLWKWLGINTSDQPGQKHH</sequence>
<keyword evidence="1" id="KW-0812">Transmembrane</keyword>
<evidence type="ECO:0000313" key="3">
    <source>
        <dbReference type="EMBL" id="MDT7042809.1"/>
    </source>
</evidence>
<evidence type="ECO:0000259" key="2">
    <source>
        <dbReference type="Pfam" id="PF11127"/>
    </source>
</evidence>
<gene>
    <name evidence="3" type="ORF">PPG34_10635</name>
</gene>
<protein>
    <submittedName>
        <fullName evidence="3">DUF2892 domain-containing protein</fullName>
    </submittedName>
</protein>
<accession>A0ABU3K8N5</accession>
<dbReference type="InterPro" id="IPR021309">
    <property type="entry name" value="YgaP-like_TM"/>
</dbReference>
<keyword evidence="4" id="KW-1185">Reference proteome</keyword>
<feature type="domain" description="Inner membrane protein YgaP-like transmembrane" evidence="2">
    <location>
        <begin position="5"/>
        <end position="68"/>
    </location>
</feature>
<feature type="transmembrane region" description="Helical" evidence="1">
    <location>
        <begin position="12"/>
        <end position="31"/>
    </location>
</feature>
<proteinExistence type="predicted"/>
<evidence type="ECO:0000256" key="1">
    <source>
        <dbReference type="SAM" id="Phobius"/>
    </source>
</evidence>
<organism evidence="3 4">
    <name type="scientific">Candidatus Nitronereus thalassa</name>
    <dbReference type="NCBI Taxonomy" id="3020898"/>
    <lineage>
        <taxon>Bacteria</taxon>
        <taxon>Pseudomonadati</taxon>
        <taxon>Nitrospirota</taxon>
        <taxon>Nitrospiria</taxon>
        <taxon>Nitrospirales</taxon>
        <taxon>Nitrospiraceae</taxon>
        <taxon>Candidatus Nitronereus</taxon>
    </lineage>
</organism>
<feature type="transmembrane region" description="Helical" evidence="1">
    <location>
        <begin position="37"/>
        <end position="58"/>
    </location>
</feature>
<keyword evidence="1" id="KW-0472">Membrane</keyword>
<keyword evidence="1" id="KW-1133">Transmembrane helix</keyword>
<comment type="caution">
    <text evidence="3">The sequence shown here is derived from an EMBL/GenBank/DDBJ whole genome shotgun (WGS) entry which is preliminary data.</text>
</comment>
<dbReference type="Proteomes" id="UP001250932">
    <property type="component" value="Unassembled WGS sequence"/>
</dbReference>
<evidence type="ECO:0000313" key="4">
    <source>
        <dbReference type="Proteomes" id="UP001250932"/>
    </source>
</evidence>
<dbReference type="RefSeq" id="WP_313833267.1">
    <property type="nucleotide sequence ID" value="NZ_JAQOUE010000001.1"/>
</dbReference>
<dbReference type="EMBL" id="JAQOUE010000001">
    <property type="protein sequence ID" value="MDT7042809.1"/>
    <property type="molecule type" value="Genomic_DNA"/>
</dbReference>
<name>A0ABU3K8N5_9BACT</name>
<reference evidence="3 4" key="1">
    <citation type="journal article" date="2023" name="ISME J.">
        <title>Cultivation and genomic characterization of novel and ubiquitous marine nitrite-oxidizing bacteria from the Nitrospirales.</title>
        <authorList>
            <person name="Mueller A.J."/>
            <person name="Daebeler A."/>
            <person name="Herbold C.W."/>
            <person name="Kirkegaard R.H."/>
            <person name="Daims H."/>
        </authorList>
    </citation>
    <scope>NUCLEOTIDE SEQUENCE [LARGE SCALE GENOMIC DNA]</scope>
    <source>
        <strain evidence="3 4">EB</strain>
    </source>
</reference>
<dbReference type="Pfam" id="PF11127">
    <property type="entry name" value="YgaP-like_TM"/>
    <property type="match status" value="1"/>
</dbReference>